<evidence type="ECO:0000313" key="1">
    <source>
        <dbReference type="EMBL" id="BBI96192.1"/>
    </source>
</evidence>
<proteinExistence type="predicted"/>
<sequence length="49" mass="5520">MPLANPHSACVIAHNKKHYVKKYYIHRKNICLSAKFVGDSVACTSDFLV</sequence>
<name>A0A455VS16_ENTAS</name>
<gene>
    <name evidence="1" type="ORF">MRY18106EAS_27240</name>
</gene>
<accession>A0A455VS16</accession>
<reference evidence="1" key="1">
    <citation type="submission" date="2019-03" db="EMBL/GenBank/DDBJ databases">
        <title>Complete genome sequences of Enterobacter asburiae str. MRY18-106 isolated from a patient in Japan.</title>
        <authorList>
            <person name="Sekizuka T."/>
            <person name="Matsui M."/>
            <person name="Takara T."/>
            <person name="Uechi A."/>
            <person name="Harakuni M."/>
            <person name="Kimura T."/>
            <person name="Suzuki S."/>
            <person name="Kuroda M."/>
        </authorList>
    </citation>
    <scope>NUCLEOTIDE SEQUENCE</scope>
    <source>
        <strain evidence="1">MRY18-106</strain>
    </source>
</reference>
<protein>
    <submittedName>
        <fullName evidence="1">Uncharacterized protein</fullName>
    </submittedName>
</protein>
<dbReference type="EMBL" id="AP019533">
    <property type="protein sequence ID" value="BBI96192.1"/>
    <property type="molecule type" value="Genomic_DNA"/>
</dbReference>
<organism evidence="1">
    <name type="scientific">Enterobacter asburiae</name>
    <dbReference type="NCBI Taxonomy" id="61645"/>
    <lineage>
        <taxon>Bacteria</taxon>
        <taxon>Pseudomonadati</taxon>
        <taxon>Pseudomonadota</taxon>
        <taxon>Gammaproteobacteria</taxon>
        <taxon>Enterobacterales</taxon>
        <taxon>Enterobacteriaceae</taxon>
        <taxon>Enterobacter</taxon>
        <taxon>Enterobacter cloacae complex</taxon>
    </lineage>
</organism>
<dbReference type="AlphaFoldDB" id="A0A455VS16"/>